<dbReference type="RefSeq" id="WP_271434955.1">
    <property type="nucleotide sequence ID" value="NZ_CP073355.1"/>
</dbReference>
<dbReference type="EMBL" id="CP073355">
    <property type="protein sequence ID" value="URA09821.1"/>
    <property type="molecule type" value="Genomic_DNA"/>
</dbReference>
<dbReference type="Pfam" id="PF02609">
    <property type="entry name" value="Exonuc_VII_S"/>
    <property type="match status" value="1"/>
</dbReference>
<protein>
    <recommendedName>
        <fullName evidence="6">Exodeoxyribonuclease 7 small subunit</fullName>
        <ecNumber evidence="6">3.1.11.6</ecNumber>
    </recommendedName>
    <alternativeName>
        <fullName evidence="6">Exodeoxyribonuclease VII small subunit</fullName>
        <shortName evidence="6">Exonuclease VII small subunit</shortName>
    </alternativeName>
</protein>
<keyword evidence="9" id="KW-1185">Reference proteome</keyword>
<evidence type="ECO:0000256" key="2">
    <source>
        <dbReference type="ARBA" id="ARBA00022490"/>
    </source>
</evidence>
<dbReference type="KEGG" id="taqu:KDW03_10085"/>
<comment type="function">
    <text evidence="6">Bidirectionally degrades single-stranded DNA into large acid-insoluble oligonucleotides, which are then degraded further into small acid-soluble oligonucleotides.</text>
</comment>
<dbReference type="InterPro" id="IPR037004">
    <property type="entry name" value="Exonuc_VII_ssu_sf"/>
</dbReference>
<dbReference type="AlphaFoldDB" id="A0AAX3BCF4"/>
<name>A0AAX3BCF4_9SPIR</name>
<dbReference type="HAMAP" id="MF_00337">
    <property type="entry name" value="Exonuc_7_S"/>
    <property type="match status" value="1"/>
</dbReference>
<reference evidence="8" key="1">
    <citation type="submission" date="2021-04" db="EMBL/GenBank/DDBJ databases">
        <authorList>
            <person name="Postec A."/>
        </authorList>
    </citation>
    <scope>NUCLEOTIDE SEQUENCE</scope>
    <source>
        <strain evidence="8">F1F22</strain>
    </source>
</reference>
<dbReference type="InterPro" id="IPR003761">
    <property type="entry name" value="Exonuc_VII_S"/>
</dbReference>
<comment type="catalytic activity">
    <reaction evidence="6">
        <text>Exonucleolytic cleavage in either 5'- to 3'- or 3'- to 5'-direction to yield nucleoside 5'-phosphates.</text>
        <dbReference type="EC" id="3.1.11.6"/>
    </reaction>
</comment>
<evidence type="ECO:0000256" key="7">
    <source>
        <dbReference type="SAM" id="MobiDB-lite"/>
    </source>
</evidence>
<keyword evidence="2 6" id="KW-0963">Cytoplasm</keyword>
<evidence type="ECO:0000256" key="3">
    <source>
        <dbReference type="ARBA" id="ARBA00022722"/>
    </source>
</evidence>
<evidence type="ECO:0000256" key="1">
    <source>
        <dbReference type="ARBA" id="ARBA00009998"/>
    </source>
</evidence>
<comment type="subcellular location">
    <subcellularLocation>
        <location evidence="6">Cytoplasm</location>
    </subcellularLocation>
</comment>
<comment type="similarity">
    <text evidence="1 6">Belongs to the XseB family.</text>
</comment>
<dbReference type="GO" id="GO:0005737">
    <property type="term" value="C:cytoplasm"/>
    <property type="evidence" value="ECO:0007669"/>
    <property type="project" value="UniProtKB-SubCell"/>
</dbReference>
<keyword evidence="4 6" id="KW-0378">Hydrolase</keyword>
<organism evidence="8 9">
    <name type="scientific">Thermospira aquatica</name>
    <dbReference type="NCBI Taxonomy" id="2828656"/>
    <lineage>
        <taxon>Bacteria</taxon>
        <taxon>Pseudomonadati</taxon>
        <taxon>Spirochaetota</taxon>
        <taxon>Spirochaetia</taxon>
        <taxon>Brevinematales</taxon>
        <taxon>Thermospiraceae</taxon>
        <taxon>Thermospira</taxon>
    </lineage>
</organism>
<dbReference type="Gene3D" id="1.10.287.1040">
    <property type="entry name" value="Exonuclease VII, small subunit"/>
    <property type="match status" value="1"/>
</dbReference>
<sequence length="100" mass="11416">MARKTQENESFEDKLRQLEDLVSQIEDPACPLEKAIDLCAQGMKLYTELSERLSKLERKIYEVKNLKALAEGKETSPDLELFPSKAEKTDVDEGESDYGF</sequence>
<dbReference type="SUPFAM" id="SSF116842">
    <property type="entry name" value="XseB-like"/>
    <property type="match status" value="1"/>
</dbReference>
<dbReference type="GO" id="GO:0009318">
    <property type="term" value="C:exodeoxyribonuclease VII complex"/>
    <property type="evidence" value="ECO:0007669"/>
    <property type="project" value="UniProtKB-UniRule"/>
</dbReference>
<comment type="subunit">
    <text evidence="6">Heterooligomer composed of large and small subunits.</text>
</comment>
<accession>A0AAX3BCF4</accession>
<gene>
    <name evidence="6 8" type="primary">xseB</name>
    <name evidence="8" type="ORF">KDW03_10085</name>
</gene>
<dbReference type="NCBIfam" id="TIGR01280">
    <property type="entry name" value="xseB"/>
    <property type="match status" value="1"/>
</dbReference>
<evidence type="ECO:0000313" key="8">
    <source>
        <dbReference type="EMBL" id="URA09821.1"/>
    </source>
</evidence>
<feature type="region of interest" description="Disordered" evidence="7">
    <location>
        <begin position="72"/>
        <end position="100"/>
    </location>
</feature>
<evidence type="ECO:0000256" key="6">
    <source>
        <dbReference type="HAMAP-Rule" id="MF_00337"/>
    </source>
</evidence>
<keyword evidence="3 6" id="KW-0540">Nuclease</keyword>
<proteinExistence type="inferred from homology"/>
<reference evidence="8" key="2">
    <citation type="submission" date="2022-06" db="EMBL/GenBank/DDBJ databases">
        <title>Thermospira aquatica gen. nov., sp. nov.</title>
        <authorList>
            <person name="Ben Ali Gam Z."/>
            <person name="Labat M."/>
        </authorList>
    </citation>
    <scope>NUCLEOTIDE SEQUENCE</scope>
    <source>
        <strain evidence="8">F1F22</strain>
    </source>
</reference>
<dbReference type="GO" id="GO:0006308">
    <property type="term" value="P:DNA catabolic process"/>
    <property type="evidence" value="ECO:0007669"/>
    <property type="project" value="UniProtKB-UniRule"/>
</dbReference>
<dbReference type="GO" id="GO:0008855">
    <property type="term" value="F:exodeoxyribonuclease VII activity"/>
    <property type="evidence" value="ECO:0007669"/>
    <property type="project" value="UniProtKB-UniRule"/>
</dbReference>
<evidence type="ECO:0000256" key="4">
    <source>
        <dbReference type="ARBA" id="ARBA00022801"/>
    </source>
</evidence>
<dbReference type="Proteomes" id="UP001056539">
    <property type="component" value="Chromosome"/>
</dbReference>
<keyword evidence="5 6" id="KW-0269">Exonuclease</keyword>
<evidence type="ECO:0000256" key="5">
    <source>
        <dbReference type="ARBA" id="ARBA00022839"/>
    </source>
</evidence>
<dbReference type="EC" id="3.1.11.6" evidence="6"/>
<evidence type="ECO:0000313" key="9">
    <source>
        <dbReference type="Proteomes" id="UP001056539"/>
    </source>
</evidence>